<evidence type="ECO:0000256" key="5">
    <source>
        <dbReference type="ARBA" id="ARBA00023002"/>
    </source>
</evidence>
<evidence type="ECO:0000259" key="9">
    <source>
        <dbReference type="Pfam" id="PF02771"/>
    </source>
</evidence>
<dbReference type="SUPFAM" id="SSF56645">
    <property type="entry name" value="Acyl-CoA dehydrogenase NM domain-like"/>
    <property type="match status" value="2"/>
</dbReference>
<dbReference type="InterPro" id="IPR037069">
    <property type="entry name" value="AcylCoA_DH/ox_N_sf"/>
</dbReference>
<dbReference type="Gene3D" id="1.10.540.10">
    <property type="entry name" value="Acyl-CoA dehydrogenase/oxidase, N-terminal domain"/>
    <property type="match status" value="2"/>
</dbReference>
<accession>A0A177YK68</accession>
<keyword evidence="11" id="KW-1185">Reference proteome</keyword>
<dbReference type="Pfam" id="PF02771">
    <property type="entry name" value="Acyl-CoA_dh_N"/>
    <property type="match status" value="2"/>
</dbReference>
<keyword evidence="5 6" id="KW-0560">Oxidoreductase</keyword>
<dbReference type="GO" id="GO:0016627">
    <property type="term" value="F:oxidoreductase activity, acting on the CH-CH group of donors"/>
    <property type="evidence" value="ECO:0007669"/>
    <property type="project" value="InterPro"/>
</dbReference>
<feature type="domain" description="Acyl-CoA dehydrogenase/oxidase C-terminal" evidence="7">
    <location>
        <begin position="201"/>
        <end position="320"/>
    </location>
</feature>
<dbReference type="InterPro" id="IPR009075">
    <property type="entry name" value="AcylCo_DH/oxidase_C"/>
</dbReference>
<reference evidence="10" key="1">
    <citation type="submission" date="2016-03" db="EMBL/GenBank/DDBJ databases">
        <title>Genome sequence of Rhodococcus kyotonensis KB10.</title>
        <authorList>
            <person name="Jeong H."/>
            <person name="Hong C.E."/>
            <person name="Jo S.H."/>
            <person name="Park J.M."/>
        </authorList>
    </citation>
    <scope>NUCLEOTIDE SEQUENCE [LARGE SCALE GENOMIC DNA]</scope>
    <source>
        <strain evidence="10">KB10</strain>
    </source>
</reference>
<name>A0A177YK68_9NOCA</name>
<dbReference type="SUPFAM" id="SSF47203">
    <property type="entry name" value="Acyl-CoA dehydrogenase C-terminal domain-like"/>
    <property type="match status" value="2"/>
</dbReference>
<dbReference type="Gene3D" id="1.20.140.10">
    <property type="entry name" value="Butyryl-CoA Dehydrogenase, subunit A, domain 3"/>
    <property type="match status" value="2"/>
</dbReference>
<dbReference type="InterPro" id="IPR006091">
    <property type="entry name" value="Acyl-CoA_Oxase/DH_mid-dom"/>
</dbReference>
<gene>
    <name evidence="10" type="ORF">A3K89_18425</name>
</gene>
<evidence type="ECO:0000313" key="11">
    <source>
        <dbReference type="Proteomes" id="UP000077519"/>
    </source>
</evidence>
<sequence length="694" mass="73054">MTIATTEDQRDAQKSVRSWVSRTTPIVTLRADETAAWRTSWRGLEELGVFSVAVPDDAGGAGGTVVDLAAMVEEIGAGLVGGPVVATAVSAIVGAGDGPCALVLPPERATSRSQDGVLVLDGQFDVVSGLADGVDVLVLASTDAGERWCLVAADAPGVKVEVMVGVDRSTPVGRLTLTAAPARVVRDVDVDHVRDLAVTLYAAEAAGVAGWCLRTAVDHAKTREQFGAAIGSFQAIKHLCADMLCRVEQARAAAWDAAVAADTDTAEFALAAAVAAAVCVDAAVATAEDCIQVLGGIGFTWEHDAHFYLRRALSLRQLLGGASWWRRRVTELSRAGVRRQLAVDLGDTAEVRDAVRVEVDAISRADDPRVALAESGLAAPHWPSPYGRDAGAAEQLLVAEELASAGLSAPDLVIGWWAVPTILEHGTAEQIDRFARPTLRGDITWCQLFSEPEAGSDLASLRTTATQVDGGWRLRGHKIWTSLARDADWAICLARTDRDAPKHKGIGYFLVDMRTPGIRIEPLREITGDAVFNEVFLDDVVVPDDCLVGRPGDGWRFARTTLANERVAMSSGSALGSALEDAITATNDADDAVLGDRLGGLIAEGQVGSVLELRTALRRLGGQDPGPESSVAKLVGVVHRQDLAEFALEAAGRAGAVEGPLAKEMLLTRCLSIAGGTTQILKTVAAERILGLPR</sequence>
<proteinExistence type="inferred from homology"/>
<dbReference type="Proteomes" id="UP000077519">
    <property type="component" value="Unassembled WGS sequence"/>
</dbReference>
<dbReference type="InterPro" id="IPR036250">
    <property type="entry name" value="AcylCo_DH-like_C"/>
</dbReference>
<feature type="domain" description="Acyl-CoA dehydrogenase/oxidase N-terminal" evidence="9">
    <location>
        <begin position="6"/>
        <end position="92"/>
    </location>
</feature>
<dbReference type="InterPro" id="IPR052161">
    <property type="entry name" value="Mycobact_Acyl-CoA_DH"/>
</dbReference>
<dbReference type="RefSeq" id="WP_068423109.1">
    <property type="nucleotide sequence ID" value="NZ_LVHI01000007.1"/>
</dbReference>
<dbReference type="Pfam" id="PF00441">
    <property type="entry name" value="Acyl-CoA_dh_1"/>
    <property type="match status" value="2"/>
</dbReference>
<evidence type="ECO:0000256" key="2">
    <source>
        <dbReference type="ARBA" id="ARBA00009347"/>
    </source>
</evidence>
<evidence type="ECO:0000259" key="7">
    <source>
        <dbReference type="Pfam" id="PF00441"/>
    </source>
</evidence>
<dbReference type="Pfam" id="PF02770">
    <property type="entry name" value="Acyl-CoA_dh_M"/>
    <property type="match status" value="1"/>
</dbReference>
<evidence type="ECO:0000259" key="8">
    <source>
        <dbReference type="Pfam" id="PF02770"/>
    </source>
</evidence>
<feature type="domain" description="Acyl-CoA dehydrogenase/oxidase C-terminal" evidence="7">
    <location>
        <begin position="552"/>
        <end position="690"/>
    </location>
</feature>
<feature type="domain" description="Acyl-CoA dehydrogenase/oxidase N-terminal" evidence="9">
    <location>
        <begin position="370"/>
        <end position="442"/>
    </location>
</feature>
<comment type="similarity">
    <text evidence="2 6">Belongs to the acyl-CoA dehydrogenase family.</text>
</comment>
<dbReference type="AlphaFoldDB" id="A0A177YK68"/>
<dbReference type="InterPro" id="IPR009100">
    <property type="entry name" value="AcylCoA_DH/oxidase_NM_dom_sf"/>
</dbReference>
<evidence type="ECO:0000256" key="4">
    <source>
        <dbReference type="ARBA" id="ARBA00022827"/>
    </source>
</evidence>
<protein>
    <submittedName>
        <fullName evidence="10">Acyl-CoA dehydrogenase</fullName>
    </submittedName>
</protein>
<dbReference type="InterPro" id="IPR046373">
    <property type="entry name" value="Acyl-CoA_Oxase/DH_mid-dom_sf"/>
</dbReference>
<evidence type="ECO:0000256" key="1">
    <source>
        <dbReference type="ARBA" id="ARBA00001974"/>
    </source>
</evidence>
<dbReference type="GO" id="GO:0050660">
    <property type="term" value="F:flavin adenine dinucleotide binding"/>
    <property type="evidence" value="ECO:0007669"/>
    <property type="project" value="InterPro"/>
</dbReference>
<comment type="caution">
    <text evidence="10">The sequence shown here is derived from an EMBL/GenBank/DDBJ whole genome shotgun (WGS) entry which is preliminary data.</text>
</comment>
<dbReference type="PANTHER" id="PTHR43292:SF4">
    <property type="entry name" value="ACYL-COA DEHYDROGENASE FADE34"/>
    <property type="match status" value="1"/>
</dbReference>
<dbReference type="Gene3D" id="2.40.110.10">
    <property type="entry name" value="Butyryl-CoA Dehydrogenase, subunit A, domain 2"/>
    <property type="match status" value="1"/>
</dbReference>
<dbReference type="EMBL" id="LVHI01000007">
    <property type="protein sequence ID" value="OAK55893.1"/>
    <property type="molecule type" value="Genomic_DNA"/>
</dbReference>
<keyword evidence="3 6" id="KW-0285">Flavoprotein</keyword>
<evidence type="ECO:0000313" key="10">
    <source>
        <dbReference type="EMBL" id="OAK55893.1"/>
    </source>
</evidence>
<dbReference type="InterPro" id="IPR013786">
    <property type="entry name" value="AcylCoA_DH/ox_N"/>
</dbReference>
<evidence type="ECO:0000256" key="6">
    <source>
        <dbReference type="RuleBase" id="RU362125"/>
    </source>
</evidence>
<evidence type="ECO:0000256" key="3">
    <source>
        <dbReference type="ARBA" id="ARBA00022630"/>
    </source>
</evidence>
<dbReference type="PANTHER" id="PTHR43292">
    <property type="entry name" value="ACYL-COA DEHYDROGENASE"/>
    <property type="match status" value="1"/>
</dbReference>
<dbReference type="FunFam" id="2.40.110.10:FF:000011">
    <property type="entry name" value="Acyl-CoA dehydrogenase FadE34"/>
    <property type="match status" value="1"/>
</dbReference>
<keyword evidence="4 6" id="KW-0274">FAD</keyword>
<feature type="domain" description="Acyl-CoA oxidase/dehydrogenase middle" evidence="8">
    <location>
        <begin position="446"/>
        <end position="540"/>
    </location>
</feature>
<dbReference type="GO" id="GO:0005886">
    <property type="term" value="C:plasma membrane"/>
    <property type="evidence" value="ECO:0007669"/>
    <property type="project" value="TreeGrafter"/>
</dbReference>
<comment type="cofactor">
    <cofactor evidence="1 6">
        <name>FAD</name>
        <dbReference type="ChEBI" id="CHEBI:57692"/>
    </cofactor>
</comment>
<organism evidence="10 11">
    <name type="scientific">Rhodococcoides kyotonense</name>
    <dbReference type="NCBI Taxonomy" id="398843"/>
    <lineage>
        <taxon>Bacteria</taxon>
        <taxon>Bacillati</taxon>
        <taxon>Actinomycetota</taxon>
        <taxon>Actinomycetes</taxon>
        <taxon>Mycobacteriales</taxon>
        <taxon>Nocardiaceae</taxon>
        <taxon>Rhodococcoides</taxon>
    </lineage>
</organism>